<evidence type="ECO:0000256" key="1">
    <source>
        <dbReference type="SAM" id="Phobius"/>
    </source>
</evidence>
<keyword evidence="1" id="KW-0472">Membrane</keyword>
<sequence>MWIVFFAIAVFGLVIGSYIYGYYQTRDTYVRKHRDLTEAEKLAIREMVGKATSCFNIIYQQDIQKQHKQVKEGSYQFGSLPFMVYESMEIQAKDRLAKMITERDNTHKEIFAEFLKQYQQRAVTHS</sequence>
<reference evidence="2 3" key="1">
    <citation type="submission" date="2018-06" db="EMBL/GenBank/DDBJ databases">
        <authorList>
            <consortium name="Pathogen Informatics"/>
            <person name="Doyle S."/>
        </authorList>
    </citation>
    <scope>NUCLEOTIDE SEQUENCE [LARGE SCALE GENOMIC DNA]</scope>
    <source>
        <strain evidence="2 3">NCTC12221</strain>
    </source>
</reference>
<proteinExistence type="predicted"/>
<feature type="transmembrane region" description="Helical" evidence="1">
    <location>
        <begin position="6"/>
        <end position="23"/>
    </location>
</feature>
<evidence type="ECO:0000313" key="2">
    <source>
        <dbReference type="EMBL" id="STP09343.1"/>
    </source>
</evidence>
<dbReference type="AlphaFoldDB" id="A0A377JP33"/>
<keyword evidence="1" id="KW-0812">Transmembrane</keyword>
<keyword evidence="1" id="KW-1133">Transmembrane helix</keyword>
<organism evidence="2 3">
    <name type="scientific">Helicobacter cinaedi</name>
    <dbReference type="NCBI Taxonomy" id="213"/>
    <lineage>
        <taxon>Bacteria</taxon>
        <taxon>Pseudomonadati</taxon>
        <taxon>Campylobacterota</taxon>
        <taxon>Epsilonproteobacteria</taxon>
        <taxon>Campylobacterales</taxon>
        <taxon>Helicobacteraceae</taxon>
        <taxon>Helicobacter</taxon>
    </lineage>
</organism>
<gene>
    <name evidence="2" type="ORF">NCTC12221_00783</name>
</gene>
<evidence type="ECO:0000313" key="3">
    <source>
        <dbReference type="Proteomes" id="UP000255335"/>
    </source>
</evidence>
<accession>A0A377JP33</accession>
<dbReference type="Proteomes" id="UP000255335">
    <property type="component" value="Unassembled WGS sequence"/>
</dbReference>
<protein>
    <submittedName>
        <fullName evidence="2">Uncharacterized protein</fullName>
    </submittedName>
</protein>
<dbReference type="EMBL" id="UGHZ01000001">
    <property type="protein sequence ID" value="STP09343.1"/>
    <property type="molecule type" value="Genomic_DNA"/>
</dbReference>
<name>A0A377JP33_9HELI</name>